<accession>A0AA39GK91</accession>
<gene>
    <name evidence="6" type="ORF">NLU13_4743</name>
</gene>
<evidence type="ECO:0000256" key="3">
    <source>
        <dbReference type="ARBA" id="ARBA00022989"/>
    </source>
</evidence>
<evidence type="ECO:0000313" key="7">
    <source>
        <dbReference type="Proteomes" id="UP001175261"/>
    </source>
</evidence>
<dbReference type="PANTHER" id="PTHR23294:SF17">
    <property type="entry name" value="DUF895 DOMAIN MEMBRANE PROTEIN"/>
    <property type="match status" value="1"/>
</dbReference>
<evidence type="ECO:0000256" key="4">
    <source>
        <dbReference type="ARBA" id="ARBA00023136"/>
    </source>
</evidence>
<proteinExistence type="predicted"/>
<evidence type="ECO:0000313" key="6">
    <source>
        <dbReference type="EMBL" id="KAK0388499.1"/>
    </source>
</evidence>
<dbReference type="InterPro" id="IPR036259">
    <property type="entry name" value="MFS_trans_sf"/>
</dbReference>
<feature type="transmembrane region" description="Helical" evidence="5">
    <location>
        <begin position="238"/>
        <end position="256"/>
    </location>
</feature>
<feature type="transmembrane region" description="Helical" evidence="5">
    <location>
        <begin position="271"/>
        <end position="291"/>
    </location>
</feature>
<evidence type="ECO:0000256" key="1">
    <source>
        <dbReference type="ARBA" id="ARBA00004141"/>
    </source>
</evidence>
<dbReference type="PANTHER" id="PTHR23294">
    <property type="entry name" value="ET TRANSLATION PRODUCT-RELATED"/>
    <property type="match status" value="1"/>
</dbReference>
<feature type="transmembrane region" description="Helical" evidence="5">
    <location>
        <begin position="24"/>
        <end position="48"/>
    </location>
</feature>
<dbReference type="SUPFAM" id="SSF103473">
    <property type="entry name" value="MFS general substrate transporter"/>
    <property type="match status" value="1"/>
</dbReference>
<reference evidence="6" key="1">
    <citation type="submission" date="2022-10" db="EMBL/GenBank/DDBJ databases">
        <title>Determination and structural analysis of whole genome sequence of Sarocladium strictum F4-1.</title>
        <authorList>
            <person name="Hu L."/>
            <person name="Jiang Y."/>
        </authorList>
    </citation>
    <scope>NUCLEOTIDE SEQUENCE</scope>
    <source>
        <strain evidence="6">F4-1</strain>
    </source>
</reference>
<evidence type="ECO:0000256" key="5">
    <source>
        <dbReference type="SAM" id="Phobius"/>
    </source>
</evidence>
<dbReference type="Proteomes" id="UP001175261">
    <property type="component" value="Unassembled WGS sequence"/>
</dbReference>
<keyword evidence="4 5" id="KW-0472">Membrane</keyword>
<sequence length="474" mass="51428">MQVQPGQNMSSARLLTAQTDNSPWTQVVIVGVIAFCSVGMFSALSNLGAGGTQDVHLSNIANSTLYGCFFIGGFFAGSINNTLGPRLTMSIGTTGYALYVGAVWNFQVSGNQWFFILAGGILGLTASLFWAAQGSVMMSYPMEKDKGRSFSVFWGLFQMGTLIGASITLGIQANSTMPSVSTAVYIVFLIIMLIAIGLSWLVLPPHLVVRGDRTLVEVEASLTPREEFNHFVDLFKDWRMLALFPMFFSSNYFYAYQNALTAALFNGRTRALVALLTGLGSIVGSILIGLLTDTLPLSRRYRAFASSAVVFTLMCAVWGGGLGFQVQFDRSSTEVLGQPIPWDWTVGSAIGPIILMMSYYIVDASWQGLAYYTMSSITNNPFRLARMAGYYKAIQSAGAAVSFGMEAAKAPYLAEHLISWLLVLLSMPFCALVLYKIRETNYGVEEAVTVDETDATAKKVDGKAVDAAEDRGDE</sequence>
<feature type="transmembrane region" description="Helical" evidence="5">
    <location>
        <begin position="183"/>
        <end position="203"/>
    </location>
</feature>
<feature type="transmembrane region" description="Helical" evidence="5">
    <location>
        <begin position="152"/>
        <end position="171"/>
    </location>
</feature>
<comment type="subcellular location">
    <subcellularLocation>
        <location evidence="1">Membrane</location>
        <topology evidence="1">Multi-pass membrane protein</topology>
    </subcellularLocation>
</comment>
<dbReference type="InterPro" id="IPR010291">
    <property type="entry name" value="Ion_channel_UNC-93"/>
</dbReference>
<feature type="transmembrane region" description="Helical" evidence="5">
    <location>
        <begin position="417"/>
        <end position="435"/>
    </location>
</feature>
<dbReference type="InterPro" id="IPR051617">
    <property type="entry name" value="UNC-93-like_regulator"/>
</dbReference>
<keyword evidence="2 5" id="KW-0812">Transmembrane</keyword>
<name>A0AA39GK91_SARSR</name>
<feature type="transmembrane region" description="Helical" evidence="5">
    <location>
        <begin position="344"/>
        <end position="362"/>
    </location>
</feature>
<keyword evidence="3 5" id="KW-1133">Transmembrane helix</keyword>
<evidence type="ECO:0000256" key="2">
    <source>
        <dbReference type="ARBA" id="ARBA00022692"/>
    </source>
</evidence>
<dbReference type="GO" id="GO:0016020">
    <property type="term" value="C:membrane"/>
    <property type="evidence" value="ECO:0007669"/>
    <property type="project" value="UniProtKB-SubCell"/>
</dbReference>
<dbReference type="Pfam" id="PF05978">
    <property type="entry name" value="UNC-93"/>
    <property type="match status" value="1"/>
</dbReference>
<feature type="transmembrane region" description="Helical" evidence="5">
    <location>
        <begin position="113"/>
        <end position="132"/>
    </location>
</feature>
<feature type="transmembrane region" description="Helical" evidence="5">
    <location>
        <begin position="303"/>
        <end position="324"/>
    </location>
</feature>
<organism evidence="6 7">
    <name type="scientific">Sarocladium strictum</name>
    <name type="common">Black bundle disease fungus</name>
    <name type="synonym">Acremonium strictum</name>
    <dbReference type="NCBI Taxonomy" id="5046"/>
    <lineage>
        <taxon>Eukaryota</taxon>
        <taxon>Fungi</taxon>
        <taxon>Dikarya</taxon>
        <taxon>Ascomycota</taxon>
        <taxon>Pezizomycotina</taxon>
        <taxon>Sordariomycetes</taxon>
        <taxon>Hypocreomycetidae</taxon>
        <taxon>Hypocreales</taxon>
        <taxon>Sarocladiaceae</taxon>
        <taxon>Sarocladium</taxon>
    </lineage>
</organism>
<dbReference type="EMBL" id="JAPDFR010000003">
    <property type="protein sequence ID" value="KAK0388499.1"/>
    <property type="molecule type" value="Genomic_DNA"/>
</dbReference>
<dbReference type="AlphaFoldDB" id="A0AA39GK91"/>
<feature type="transmembrane region" description="Helical" evidence="5">
    <location>
        <begin position="60"/>
        <end position="79"/>
    </location>
</feature>
<protein>
    <submittedName>
        <fullName evidence="6">Uncharacterized protein</fullName>
    </submittedName>
</protein>
<dbReference type="Gene3D" id="1.20.1250.20">
    <property type="entry name" value="MFS general substrate transporter like domains"/>
    <property type="match status" value="1"/>
</dbReference>
<keyword evidence="7" id="KW-1185">Reference proteome</keyword>
<comment type="caution">
    <text evidence="6">The sequence shown here is derived from an EMBL/GenBank/DDBJ whole genome shotgun (WGS) entry which is preliminary data.</text>
</comment>